<dbReference type="Pfam" id="PF22936">
    <property type="entry name" value="Pol_BBD"/>
    <property type="match status" value="1"/>
</dbReference>
<dbReference type="Pfam" id="PF14223">
    <property type="entry name" value="Retrotran_gag_2"/>
    <property type="match status" value="1"/>
</dbReference>
<feature type="domain" description="Retrovirus-related Pol polyprotein from transposon TNT 1-94-like beta-barrel" evidence="2">
    <location>
        <begin position="296"/>
        <end position="371"/>
    </location>
</feature>
<organism evidence="3 4">
    <name type="scientific">Sesamum alatum</name>
    <dbReference type="NCBI Taxonomy" id="300844"/>
    <lineage>
        <taxon>Eukaryota</taxon>
        <taxon>Viridiplantae</taxon>
        <taxon>Streptophyta</taxon>
        <taxon>Embryophyta</taxon>
        <taxon>Tracheophyta</taxon>
        <taxon>Spermatophyta</taxon>
        <taxon>Magnoliopsida</taxon>
        <taxon>eudicotyledons</taxon>
        <taxon>Gunneridae</taxon>
        <taxon>Pentapetalae</taxon>
        <taxon>asterids</taxon>
        <taxon>lamiids</taxon>
        <taxon>Lamiales</taxon>
        <taxon>Pedaliaceae</taxon>
        <taxon>Sesamum</taxon>
    </lineage>
</organism>
<name>A0AAE1Y282_9LAMI</name>
<dbReference type="PANTHER" id="PTHR47481:SF22">
    <property type="entry name" value="RETROTRANSPOSON GAG DOMAIN-CONTAINING PROTEIN"/>
    <property type="match status" value="1"/>
</dbReference>
<keyword evidence="4" id="KW-1185">Reference proteome</keyword>
<evidence type="ECO:0000313" key="3">
    <source>
        <dbReference type="EMBL" id="KAK4421889.1"/>
    </source>
</evidence>
<proteinExistence type="predicted"/>
<protein>
    <recommendedName>
        <fullName evidence="2">Retrovirus-related Pol polyprotein from transposon TNT 1-94-like beta-barrel domain-containing protein</fullName>
    </recommendedName>
</protein>
<evidence type="ECO:0000259" key="2">
    <source>
        <dbReference type="Pfam" id="PF22936"/>
    </source>
</evidence>
<feature type="compositionally biased region" description="Basic and acidic residues" evidence="1">
    <location>
        <begin position="213"/>
        <end position="223"/>
    </location>
</feature>
<dbReference type="AlphaFoldDB" id="A0AAE1Y282"/>
<reference evidence="3" key="1">
    <citation type="submission" date="2020-06" db="EMBL/GenBank/DDBJ databases">
        <authorList>
            <person name="Li T."/>
            <person name="Hu X."/>
            <person name="Zhang T."/>
            <person name="Song X."/>
            <person name="Zhang H."/>
            <person name="Dai N."/>
            <person name="Sheng W."/>
            <person name="Hou X."/>
            <person name="Wei L."/>
        </authorList>
    </citation>
    <scope>NUCLEOTIDE SEQUENCE</scope>
    <source>
        <strain evidence="3">3651</strain>
        <tissue evidence="3">Leaf</tissue>
    </source>
</reference>
<gene>
    <name evidence="3" type="ORF">Salat_2139500</name>
</gene>
<dbReference type="Proteomes" id="UP001293254">
    <property type="component" value="Unassembled WGS sequence"/>
</dbReference>
<accession>A0AAE1Y282</accession>
<feature type="region of interest" description="Disordered" evidence="1">
    <location>
        <begin position="208"/>
        <end position="254"/>
    </location>
</feature>
<sequence>MSSTTSASSSATSSPSTFSGSIPSTMATAFAPIPLHHAVTIRFTKTNFLIWRAQLLPYLRSTKLLGYLDGSITAPAQYVNARAAQVQNPAYGQWHDQDQQVLSGLLSSISEEVLQDVVDATTSKEARDTLQRMFSPTTRVRIVQIRVDLATIKKLDISAADYFRKIKGLSSEMAATGNALRDDEVIAYLLAGLGPDYDPFVTSMTTKSEPLTLDERIHGRGDRGQGCPPRGGAHPRSSDNRGARRGNNSRSPCQICGKTSHTAITCWYRMDESYQTEQPSAAMAATSSYKIDPNRYSDTGATDHITSDLDRLALRERYHGGEQVQVGNGAGLQILHFGHSSINTVARPLALRNILHVPDISKHLLSIHKFSRDNDVFFEFHPWHFSIKDRKSRTSLLDGRCESGLYPIKASDVAALKHALVS</sequence>
<dbReference type="EMBL" id="JACGWO010000008">
    <property type="protein sequence ID" value="KAK4421889.1"/>
    <property type="molecule type" value="Genomic_DNA"/>
</dbReference>
<comment type="caution">
    <text evidence="3">The sequence shown here is derived from an EMBL/GenBank/DDBJ whole genome shotgun (WGS) entry which is preliminary data.</text>
</comment>
<dbReference type="PANTHER" id="PTHR47481">
    <property type="match status" value="1"/>
</dbReference>
<reference evidence="3" key="2">
    <citation type="journal article" date="2024" name="Plant">
        <title>Genomic evolution and insights into agronomic trait innovations of Sesamum species.</title>
        <authorList>
            <person name="Miao H."/>
            <person name="Wang L."/>
            <person name="Qu L."/>
            <person name="Liu H."/>
            <person name="Sun Y."/>
            <person name="Le M."/>
            <person name="Wang Q."/>
            <person name="Wei S."/>
            <person name="Zheng Y."/>
            <person name="Lin W."/>
            <person name="Duan Y."/>
            <person name="Cao H."/>
            <person name="Xiong S."/>
            <person name="Wang X."/>
            <person name="Wei L."/>
            <person name="Li C."/>
            <person name="Ma Q."/>
            <person name="Ju M."/>
            <person name="Zhao R."/>
            <person name="Li G."/>
            <person name="Mu C."/>
            <person name="Tian Q."/>
            <person name="Mei H."/>
            <person name="Zhang T."/>
            <person name="Gao T."/>
            <person name="Zhang H."/>
        </authorList>
    </citation>
    <scope>NUCLEOTIDE SEQUENCE</scope>
    <source>
        <strain evidence="3">3651</strain>
    </source>
</reference>
<evidence type="ECO:0000256" key="1">
    <source>
        <dbReference type="SAM" id="MobiDB-lite"/>
    </source>
</evidence>
<evidence type="ECO:0000313" key="4">
    <source>
        <dbReference type="Proteomes" id="UP001293254"/>
    </source>
</evidence>
<dbReference type="InterPro" id="IPR054722">
    <property type="entry name" value="PolX-like_BBD"/>
</dbReference>